<evidence type="ECO:0000256" key="1">
    <source>
        <dbReference type="SAM" id="Coils"/>
    </source>
</evidence>
<dbReference type="PANTHER" id="PTHR14136">
    <property type="entry name" value="BTB_POZ DOMAIN-CONTAINING PROTEIN KCTD9"/>
    <property type="match status" value="1"/>
</dbReference>
<sequence>MPEDFSYQNLRGRSFKGQDLEGANFSYADIRSCDFGGANLTDASFSYAKAGLQKRWVVLLMLVSWLLSGLSGFLWFFNGLLVSLIFQTSNLENQIAGWAALIVVIAFFILTIRQGLGIGIAALAFLVALTGAFAVAGFIARIFTTSIVFAFTIPGAFAGSGAGAGAGAFAGSVAVAIAGTVGDGTKTLARFVAEAFVVSGALIVAVIVSIAVGSSVFATTIVALPGVLFSIYIASQAMQAGEKYSLIRNLTITFAATKGTSFSGADLSNANFSQATVKSTDFRKAILTRTCFKKTKKLDRIRPGETYLHNSQLCLMLMTGQGQAQNFDRQNLQGVNLQGANLTDASFISADLSHANLQDTDLTRVKLVQTQLNGADFTGATLTGAFIEDWNITTDTKFDGVRCEYVYMRLPTPDNPDPHRKPDNRQEVFADGEFGDFIKPIFDTLDLYHNQGVDPRAIAISFKQLAENHPEADLRIVGMEVRGEDKFLLRAKTAIAADNSELSAEYFATYNQLKNLPDREIKLLLAEKENQIRRLENMVMTALERPSFYSNVEQVDFMTNNPGGFSVGGSVAGDINNVQGDNNQQRVSNKTSNFNLQNAQFGGGLVNADTVTANQIGGNIINYNPEQKQNLAQAAADIQQLLNQLSQSYPTATISERMIVVAKAVDEIENNPTLKARVIGALKAGGTEAFKELIDHPLVNILLASIDGWQEAE</sequence>
<dbReference type="AlphaFoldDB" id="A0A367RZK5"/>
<feature type="transmembrane region" description="Helical" evidence="2">
    <location>
        <begin position="56"/>
        <end position="75"/>
    </location>
</feature>
<gene>
    <name evidence="3" type="ORF">A6770_35420</name>
</gene>
<dbReference type="PANTHER" id="PTHR14136:SF17">
    <property type="entry name" value="BTB_POZ DOMAIN-CONTAINING PROTEIN KCTD9"/>
    <property type="match status" value="1"/>
</dbReference>
<evidence type="ECO:0000313" key="4">
    <source>
        <dbReference type="Proteomes" id="UP000252107"/>
    </source>
</evidence>
<evidence type="ECO:0008006" key="5">
    <source>
        <dbReference type="Google" id="ProtNLM"/>
    </source>
</evidence>
<dbReference type="InterPro" id="IPR001646">
    <property type="entry name" value="5peptide_repeat"/>
</dbReference>
<name>A0A367RZK5_9NOSO</name>
<dbReference type="Proteomes" id="UP000252107">
    <property type="component" value="Unassembled WGS sequence"/>
</dbReference>
<comment type="caution">
    <text evidence="3">The sequence shown here is derived from an EMBL/GenBank/DDBJ whole genome shotgun (WGS) entry which is preliminary data.</text>
</comment>
<organism evidence="3 4">
    <name type="scientific">Nostoc minutum NIES-26</name>
    <dbReference type="NCBI Taxonomy" id="1844469"/>
    <lineage>
        <taxon>Bacteria</taxon>
        <taxon>Bacillati</taxon>
        <taxon>Cyanobacteriota</taxon>
        <taxon>Cyanophyceae</taxon>
        <taxon>Nostocales</taxon>
        <taxon>Nostocaceae</taxon>
        <taxon>Nostoc</taxon>
    </lineage>
</organism>
<dbReference type="Pfam" id="PF00805">
    <property type="entry name" value="Pentapeptide"/>
    <property type="match status" value="3"/>
</dbReference>
<accession>A0A367RZK5</accession>
<dbReference type="Gene3D" id="2.160.20.80">
    <property type="entry name" value="E3 ubiquitin-protein ligase SopA"/>
    <property type="match status" value="3"/>
</dbReference>
<feature type="transmembrane region" description="Helical" evidence="2">
    <location>
        <begin position="155"/>
        <end position="179"/>
    </location>
</feature>
<keyword evidence="1" id="KW-0175">Coiled coil</keyword>
<dbReference type="SUPFAM" id="SSF141571">
    <property type="entry name" value="Pentapeptide repeat-like"/>
    <property type="match status" value="1"/>
</dbReference>
<proteinExistence type="predicted"/>
<protein>
    <recommendedName>
        <fullName evidence="5">Low-complexity protein</fullName>
    </recommendedName>
</protein>
<feature type="transmembrane region" description="Helical" evidence="2">
    <location>
        <begin position="119"/>
        <end position="143"/>
    </location>
</feature>
<evidence type="ECO:0000256" key="2">
    <source>
        <dbReference type="SAM" id="Phobius"/>
    </source>
</evidence>
<keyword evidence="2" id="KW-0812">Transmembrane</keyword>
<dbReference type="InterPro" id="IPR051082">
    <property type="entry name" value="Pentapeptide-BTB/POZ_domain"/>
</dbReference>
<reference evidence="3" key="1">
    <citation type="submission" date="2016-04" db="EMBL/GenBank/DDBJ databases">
        <authorList>
            <person name="Tabuchi Yagui T.R."/>
        </authorList>
    </citation>
    <scope>NUCLEOTIDE SEQUENCE [LARGE SCALE GENOMIC DNA]</scope>
    <source>
        <strain evidence="3">NIES-26</strain>
    </source>
</reference>
<evidence type="ECO:0000313" key="3">
    <source>
        <dbReference type="EMBL" id="RCJ42026.1"/>
    </source>
</evidence>
<feature type="transmembrane region" description="Helical" evidence="2">
    <location>
        <begin position="191"/>
        <end position="210"/>
    </location>
</feature>
<feature type="transmembrane region" description="Helical" evidence="2">
    <location>
        <begin position="95"/>
        <end position="112"/>
    </location>
</feature>
<keyword evidence="2" id="KW-1133">Transmembrane helix</keyword>
<keyword evidence="2" id="KW-0472">Membrane</keyword>
<feature type="coiled-coil region" evidence="1">
    <location>
        <begin position="518"/>
        <end position="545"/>
    </location>
</feature>
<keyword evidence="4" id="KW-1185">Reference proteome</keyword>
<dbReference type="EMBL" id="LXQD01000015">
    <property type="protein sequence ID" value="RCJ42026.1"/>
    <property type="molecule type" value="Genomic_DNA"/>
</dbReference>